<proteinExistence type="predicted"/>
<organism evidence="2">
    <name type="scientific">Ixodes ricinus</name>
    <name type="common">Common tick</name>
    <name type="synonym">Acarus ricinus</name>
    <dbReference type="NCBI Taxonomy" id="34613"/>
    <lineage>
        <taxon>Eukaryota</taxon>
        <taxon>Metazoa</taxon>
        <taxon>Ecdysozoa</taxon>
        <taxon>Arthropoda</taxon>
        <taxon>Chelicerata</taxon>
        <taxon>Arachnida</taxon>
        <taxon>Acari</taxon>
        <taxon>Parasitiformes</taxon>
        <taxon>Ixodida</taxon>
        <taxon>Ixodoidea</taxon>
        <taxon>Ixodidae</taxon>
        <taxon>Ixodinae</taxon>
        <taxon>Ixodes</taxon>
    </lineage>
</organism>
<evidence type="ECO:0000256" key="1">
    <source>
        <dbReference type="SAM" id="MobiDB-lite"/>
    </source>
</evidence>
<protein>
    <submittedName>
        <fullName evidence="2">Putative secreted protein</fullName>
    </submittedName>
</protein>
<feature type="region of interest" description="Disordered" evidence="1">
    <location>
        <begin position="58"/>
        <end position="78"/>
    </location>
</feature>
<reference evidence="2" key="1">
    <citation type="submission" date="2019-12" db="EMBL/GenBank/DDBJ databases">
        <title>An insight into the sialome of adult female Ixodes ricinus ticks feeding for 6 days.</title>
        <authorList>
            <person name="Perner J."/>
            <person name="Ribeiro J.M.C."/>
        </authorList>
    </citation>
    <scope>NUCLEOTIDE SEQUENCE</scope>
    <source>
        <strain evidence="2">Semi-engorged</strain>
        <tissue evidence="2">Salivary glands</tissue>
    </source>
</reference>
<accession>A0A6B0UMP7</accession>
<dbReference type="AlphaFoldDB" id="A0A6B0UMP7"/>
<name>A0A6B0UMP7_IXORI</name>
<dbReference type="EMBL" id="GIFC01008790">
    <property type="protein sequence ID" value="MXU90873.1"/>
    <property type="molecule type" value="Transcribed_RNA"/>
</dbReference>
<evidence type="ECO:0000313" key="2">
    <source>
        <dbReference type="EMBL" id="MXU90873.1"/>
    </source>
</evidence>
<sequence length="118" mass="13130">MIVITWLTWLHSCRVLFVYIGVGILHRGCHSRPRSLALSNRGCWAALWFGGKGIWRGGGQKERREVGGRSGQATRKASVPPLLHLMQASRVARIPPSKVFGFSALSGHERMRQAQLLT</sequence>